<keyword evidence="1" id="KW-0812">Transmembrane</keyword>
<evidence type="ECO:0000313" key="3">
    <source>
        <dbReference type="Proteomes" id="UP000201248"/>
    </source>
</evidence>
<evidence type="ECO:0008006" key="4">
    <source>
        <dbReference type="Google" id="ProtNLM"/>
    </source>
</evidence>
<dbReference type="KEGG" id="vg:29124634"/>
<dbReference type="InterPro" id="IPR056390">
    <property type="entry name" value="Holin_phage"/>
</dbReference>
<dbReference type="OrthoDB" id="22870at10239"/>
<accession>A0A142K891</accession>
<organism evidence="2 3">
    <name type="scientific">Gordonia phage Hotorobo</name>
    <dbReference type="NCBI Taxonomy" id="1821554"/>
    <lineage>
        <taxon>Viruses</taxon>
        <taxon>Duplodnaviria</taxon>
        <taxon>Heunggongvirae</taxon>
        <taxon>Uroviricota</taxon>
        <taxon>Caudoviricetes</taxon>
        <taxon>Montyvirus</taxon>
        <taxon>Montyvirus monty</taxon>
    </lineage>
</organism>
<feature type="transmembrane region" description="Helical" evidence="1">
    <location>
        <begin position="46"/>
        <end position="66"/>
    </location>
</feature>
<protein>
    <recommendedName>
        <fullName evidence="4">Holin</fullName>
    </recommendedName>
</protein>
<dbReference type="Proteomes" id="UP000201248">
    <property type="component" value="Segment"/>
</dbReference>
<dbReference type="RefSeq" id="YP_009300982.1">
    <property type="nucleotide sequence ID" value="NC_031229.1"/>
</dbReference>
<keyword evidence="1" id="KW-1133">Transmembrane helix</keyword>
<evidence type="ECO:0000313" key="2">
    <source>
        <dbReference type="EMBL" id="AMS02324.1"/>
    </source>
</evidence>
<dbReference type="EMBL" id="KU963245">
    <property type="protein sequence ID" value="AMS02324.1"/>
    <property type="molecule type" value="Genomic_DNA"/>
</dbReference>
<feature type="transmembrane region" description="Helical" evidence="1">
    <location>
        <begin position="99"/>
        <end position="119"/>
    </location>
</feature>
<keyword evidence="1" id="KW-0472">Membrane</keyword>
<dbReference type="Pfam" id="PF23809">
    <property type="entry name" value="Phage_holin_9"/>
    <property type="match status" value="1"/>
</dbReference>
<proteinExistence type="predicted"/>
<reference evidence="3" key="1">
    <citation type="submission" date="2016-06" db="EMBL/GenBank/DDBJ databases">
        <authorList>
            <person name="Kjaerup R.B."/>
            <person name="Dalgaard T.S."/>
            <person name="Juul-Madsen H.R."/>
        </authorList>
    </citation>
    <scope>NUCLEOTIDE SEQUENCE [LARGE SCALE GENOMIC DNA]</scope>
</reference>
<gene>
    <name evidence="2" type="primary">32</name>
    <name evidence="2" type="ORF">SEA_HOTOROBO_32</name>
</gene>
<name>A0A142K891_9CAUD</name>
<feature type="transmembrane region" description="Helical" evidence="1">
    <location>
        <begin position="72"/>
        <end position="87"/>
    </location>
</feature>
<sequence>MTCGTNACYHEQILPGGSMTNNLPQAPGSVPVAPPNIFNARSKNDFIALLYYFIPLTMGILVLYGALDNNTALFWGGAVTSLIQLVFQYTRTEEFARRAIYLVLNLVNAGLLIYVAGWSPQHLENLMPLLSLILGGSAAGIASQNVNTSGDGTVVRVVEGSVVDEPPNASGLY</sequence>
<evidence type="ECO:0000256" key="1">
    <source>
        <dbReference type="SAM" id="Phobius"/>
    </source>
</evidence>
<dbReference type="GeneID" id="29124634"/>